<dbReference type="Gene3D" id="3.90.550.10">
    <property type="entry name" value="Spore Coat Polysaccharide Biosynthesis Protein SpsA, Chain A"/>
    <property type="match status" value="1"/>
</dbReference>
<sequence>MQPATFLLTAYNQARFIEASVRSALAQTYPALTIIISDDCSTDDTLAVIEGVVAGYSGPHRVIVRRNGANTAIGHVRDLLPFVETEFVVLGHGDDIFEPKRVEMQIKRMIDDDLAATACNATIIDRNGNGQRLRLDPGNLPKPSIEELSVIGRNQAQLGAVLAWRMELFRDFPEPTPPTRRIDQIVSFRALLKRGLGIMPEPLVRWRHHEENRSPEIQKRNAKDAATQMQIDERKAWARIGHAHFMLNDLAWWVSQFPDDRKAEIAKAHRALTRRLLKESEAWAKLRYQMARAKVTEH</sequence>
<organism evidence="2 3">
    <name type="scientific">Hypericibacter terrae</name>
    <dbReference type="NCBI Taxonomy" id="2602015"/>
    <lineage>
        <taxon>Bacteria</taxon>
        <taxon>Pseudomonadati</taxon>
        <taxon>Pseudomonadota</taxon>
        <taxon>Alphaproteobacteria</taxon>
        <taxon>Rhodospirillales</taxon>
        <taxon>Dongiaceae</taxon>
        <taxon>Hypericibacter</taxon>
    </lineage>
</organism>
<keyword evidence="3" id="KW-1185">Reference proteome</keyword>
<dbReference type="InterPro" id="IPR050834">
    <property type="entry name" value="Glycosyltransf_2"/>
</dbReference>
<dbReference type="AlphaFoldDB" id="A0A5J6MN22"/>
<gene>
    <name evidence="2" type="ORF">FRZ44_38740</name>
</gene>
<dbReference type="EMBL" id="CP042906">
    <property type="protein sequence ID" value="QEX18567.1"/>
    <property type="molecule type" value="Genomic_DNA"/>
</dbReference>
<feature type="domain" description="Glycosyltransferase 2-like" evidence="1">
    <location>
        <begin position="7"/>
        <end position="137"/>
    </location>
</feature>
<reference evidence="2 3" key="1">
    <citation type="submission" date="2019-08" db="EMBL/GenBank/DDBJ databases">
        <title>Hyperibacter terrae gen. nov., sp. nov. and Hyperibacter viscosus sp. nov., two new members in the family Rhodospirillaceae isolated from the rhizosphere of Hypericum perforatum.</title>
        <authorList>
            <person name="Noviana Z."/>
        </authorList>
    </citation>
    <scope>NUCLEOTIDE SEQUENCE [LARGE SCALE GENOMIC DNA]</scope>
    <source>
        <strain evidence="2 3">R5913</strain>
    </source>
</reference>
<protein>
    <recommendedName>
        <fullName evidence="1">Glycosyltransferase 2-like domain-containing protein</fullName>
    </recommendedName>
</protein>
<evidence type="ECO:0000259" key="1">
    <source>
        <dbReference type="Pfam" id="PF00535"/>
    </source>
</evidence>
<dbReference type="InterPro" id="IPR001173">
    <property type="entry name" value="Glyco_trans_2-like"/>
</dbReference>
<name>A0A5J6MN22_9PROT</name>
<dbReference type="PANTHER" id="PTHR43685:SF11">
    <property type="entry name" value="GLYCOSYLTRANSFERASE TAGX-RELATED"/>
    <property type="match status" value="1"/>
</dbReference>
<dbReference type="PANTHER" id="PTHR43685">
    <property type="entry name" value="GLYCOSYLTRANSFERASE"/>
    <property type="match status" value="1"/>
</dbReference>
<dbReference type="SUPFAM" id="SSF53448">
    <property type="entry name" value="Nucleotide-diphospho-sugar transferases"/>
    <property type="match status" value="1"/>
</dbReference>
<dbReference type="OrthoDB" id="6383742at2"/>
<proteinExistence type="predicted"/>
<accession>A0A5J6MN22</accession>
<evidence type="ECO:0000313" key="3">
    <source>
        <dbReference type="Proteomes" id="UP000326202"/>
    </source>
</evidence>
<evidence type="ECO:0000313" key="2">
    <source>
        <dbReference type="EMBL" id="QEX18567.1"/>
    </source>
</evidence>
<dbReference type="Pfam" id="PF00535">
    <property type="entry name" value="Glycos_transf_2"/>
    <property type="match status" value="1"/>
</dbReference>
<dbReference type="Proteomes" id="UP000326202">
    <property type="component" value="Chromosome"/>
</dbReference>
<dbReference type="KEGG" id="htq:FRZ44_38740"/>
<dbReference type="InterPro" id="IPR029044">
    <property type="entry name" value="Nucleotide-diphossugar_trans"/>
</dbReference>